<dbReference type="EMBL" id="BOQL01000062">
    <property type="protein sequence ID" value="GIM76452.1"/>
    <property type="molecule type" value="Genomic_DNA"/>
</dbReference>
<keyword evidence="2" id="KW-0378">Hydrolase</keyword>
<dbReference type="AlphaFoldDB" id="A0A919VUM6"/>
<dbReference type="Pfam" id="PF12697">
    <property type="entry name" value="Abhydrolase_6"/>
    <property type="match status" value="1"/>
</dbReference>
<proteinExistence type="predicted"/>
<dbReference type="InterPro" id="IPR000073">
    <property type="entry name" value="AB_hydrolase_1"/>
</dbReference>
<evidence type="ECO:0000259" key="1">
    <source>
        <dbReference type="Pfam" id="PF12697"/>
    </source>
</evidence>
<dbReference type="PANTHER" id="PTHR37017:SF11">
    <property type="entry name" value="ESTERASE_LIPASE_THIOESTERASE DOMAIN-CONTAINING PROTEIN"/>
    <property type="match status" value="1"/>
</dbReference>
<dbReference type="PANTHER" id="PTHR37017">
    <property type="entry name" value="AB HYDROLASE-1 DOMAIN-CONTAINING PROTEIN-RELATED"/>
    <property type="match status" value="1"/>
</dbReference>
<dbReference type="InterPro" id="IPR029058">
    <property type="entry name" value="AB_hydrolase_fold"/>
</dbReference>
<protein>
    <submittedName>
        <fullName evidence="2">Alpha/beta hydrolase</fullName>
    </submittedName>
</protein>
<keyword evidence="3" id="KW-1185">Reference proteome</keyword>
<dbReference type="Gene3D" id="3.40.50.1820">
    <property type="entry name" value="alpha/beta hydrolase"/>
    <property type="match status" value="1"/>
</dbReference>
<name>A0A919VUM6_9ACTN</name>
<accession>A0A919VUM6</accession>
<organism evidence="2 3">
    <name type="scientific">Actinoplanes auranticolor</name>
    <dbReference type="NCBI Taxonomy" id="47988"/>
    <lineage>
        <taxon>Bacteria</taxon>
        <taxon>Bacillati</taxon>
        <taxon>Actinomycetota</taxon>
        <taxon>Actinomycetes</taxon>
        <taxon>Micromonosporales</taxon>
        <taxon>Micromonosporaceae</taxon>
        <taxon>Actinoplanes</taxon>
    </lineage>
</organism>
<evidence type="ECO:0000313" key="2">
    <source>
        <dbReference type="EMBL" id="GIM76452.1"/>
    </source>
</evidence>
<gene>
    <name evidence="2" type="ORF">Aau02nite_70930</name>
</gene>
<dbReference type="SUPFAM" id="SSF53474">
    <property type="entry name" value="alpha/beta-Hydrolases"/>
    <property type="match status" value="1"/>
</dbReference>
<comment type="caution">
    <text evidence="2">The sequence shown here is derived from an EMBL/GenBank/DDBJ whole genome shotgun (WGS) entry which is preliminary data.</text>
</comment>
<dbReference type="RefSeq" id="WP_212992955.1">
    <property type="nucleotide sequence ID" value="NZ_BAABEA010000023.1"/>
</dbReference>
<dbReference type="Proteomes" id="UP000681340">
    <property type="component" value="Unassembled WGS sequence"/>
</dbReference>
<feature type="domain" description="AB hydrolase-1" evidence="1">
    <location>
        <begin position="5"/>
        <end position="225"/>
    </location>
</feature>
<reference evidence="2" key="1">
    <citation type="submission" date="2021-03" db="EMBL/GenBank/DDBJ databases">
        <title>Whole genome shotgun sequence of Actinoplanes auranticolor NBRC 12245.</title>
        <authorList>
            <person name="Komaki H."/>
            <person name="Tamura T."/>
        </authorList>
    </citation>
    <scope>NUCLEOTIDE SEQUENCE</scope>
    <source>
        <strain evidence="2">NBRC 12245</strain>
    </source>
</reference>
<sequence>MKPTVILVHGAYAESSSWNGILEPLQTAGHRVIAFATPLRSVATDAALLSELVRSVDGPVLLAGHSYGGAVITNVTAEPDHVIGAVYIAGFALEPGESCADASALTPGSTLAETLVPVPSAAGGADTYIAPEKYHHQFAADLPAEQAALMAVTQRPVTDRALAEPSGDQPLWQSVPSWFLFGELDRNIPVGAHRIMAARAKARSTVEIAGASHVVGISHPAETARFILEAAGSHELTDA</sequence>
<dbReference type="GO" id="GO:0016787">
    <property type="term" value="F:hydrolase activity"/>
    <property type="evidence" value="ECO:0007669"/>
    <property type="project" value="UniProtKB-KW"/>
</dbReference>
<dbReference type="InterPro" id="IPR052897">
    <property type="entry name" value="Sec-Metab_Biosynth_Hydrolase"/>
</dbReference>
<evidence type="ECO:0000313" key="3">
    <source>
        <dbReference type="Proteomes" id="UP000681340"/>
    </source>
</evidence>